<accession>A0A089ZPZ2</accession>
<reference evidence="1 2" key="1">
    <citation type="journal article" date="2015" name="J. Biotechnol.">
        <title>Complete genome sequence of Pseudomonas rhizosphaerae IH5T (=DSM 16299T), a phosphate-solubilizing rhizobacterium for bacterial biofertilizer.</title>
        <authorList>
            <person name="Kwak Y."/>
            <person name="Jung B.K."/>
            <person name="Shin J.H."/>
        </authorList>
    </citation>
    <scope>NUCLEOTIDE SEQUENCE [LARGE SCALE GENOMIC DNA]</scope>
    <source>
        <strain evidence="1">DSM 16299</strain>
    </source>
</reference>
<dbReference type="Pfam" id="PF14375">
    <property type="entry name" value="Cys_rich_CWC"/>
    <property type="match status" value="1"/>
</dbReference>
<evidence type="ECO:0000313" key="1">
    <source>
        <dbReference type="EMBL" id="AIS16726.1"/>
    </source>
</evidence>
<dbReference type="KEGG" id="prh:LT40_04580"/>
<dbReference type="EMBL" id="CP009533">
    <property type="protein sequence ID" value="AIS16726.1"/>
    <property type="molecule type" value="Genomic_DNA"/>
</dbReference>
<name>A0A089ZPZ2_9PSED</name>
<keyword evidence="1" id="KW-0067">ATP-binding</keyword>
<keyword evidence="1" id="KW-0347">Helicase</keyword>
<dbReference type="RefSeq" id="WP_043187032.1">
    <property type="nucleotide sequence ID" value="NZ_CP009533.1"/>
</dbReference>
<keyword evidence="2" id="KW-1185">Reference proteome</keyword>
<organism evidence="1 2">
    <name type="scientific">Pseudomonas rhizosphaerae</name>
    <dbReference type="NCBI Taxonomy" id="216142"/>
    <lineage>
        <taxon>Bacteria</taxon>
        <taxon>Pseudomonadati</taxon>
        <taxon>Pseudomonadota</taxon>
        <taxon>Gammaproteobacteria</taxon>
        <taxon>Pseudomonadales</taxon>
        <taxon>Pseudomonadaceae</taxon>
        <taxon>Pseudomonas</taxon>
    </lineage>
</organism>
<dbReference type="HOGENOM" id="CLU_141656_1_0_6"/>
<proteinExistence type="predicted"/>
<protein>
    <submittedName>
        <fullName evidence="1">Helicase</fullName>
    </submittedName>
</protein>
<dbReference type="eggNOG" id="ENOG5033A7N">
    <property type="taxonomic scope" value="Bacteria"/>
</dbReference>
<dbReference type="Proteomes" id="UP000029499">
    <property type="component" value="Chromosome"/>
</dbReference>
<dbReference type="GO" id="GO:0004386">
    <property type="term" value="F:helicase activity"/>
    <property type="evidence" value="ECO:0007669"/>
    <property type="project" value="UniProtKB-KW"/>
</dbReference>
<sequence length="74" mass="7747">MTTPASLASHLCPACGSRNDCTLADAKTAAQPCWCYSVSIDPAVLQALPEHLRNAACLCPRCAQVSEQLSASRA</sequence>
<dbReference type="InterPro" id="IPR032720">
    <property type="entry name" value="Cys_rich_CWC"/>
</dbReference>
<dbReference type="AlphaFoldDB" id="A0A089ZPZ2"/>
<keyword evidence="1" id="KW-0547">Nucleotide-binding</keyword>
<evidence type="ECO:0000313" key="2">
    <source>
        <dbReference type="Proteomes" id="UP000029499"/>
    </source>
</evidence>
<dbReference type="OrthoDB" id="8912324at2"/>
<keyword evidence="1" id="KW-0378">Hydrolase</keyword>
<gene>
    <name evidence="1" type="ORF">LT40_04580</name>
</gene>